<keyword evidence="2" id="KW-0378">Hydrolase</keyword>
<dbReference type="InterPro" id="IPR056584">
    <property type="entry name" value="EF-hand_15"/>
</dbReference>
<dbReference type="OrthoDB" id="269822at2759"/>
<keyword evidence="1" id="KW-0807">Transducer</keyword>
<dbReference type="GO" id="GO:0051209">
    <property type="term" value="P:release of sequestered calcium ion into cytosol"/>
    <property type="evidence" value="ECO:0007669"/>
    <property type="project" value="TreeGrafter"/>
</dbReference>
<dbReference type="PROSITE" id="PS50007">
    <property type="entry name" value="PIPLC_X_DOMAIN"/>
    <property type="match status" value="1"/>
</dbReference>
<dbReference type="PROSITE" id="PS50008">
    <property type="entry name" value="PIPLC_Y_DOMAIN"/>
    <property type="match status" value="1"/>
</dbReference>
<dbReference type="InterPro" id="IPR035892">
    <property type="entry name" value="C2_domain_sf"/>
</dbReference>
<dbReference type="InterPro" id="IPR001192">
    <property type="entry name" value="PI-PLC_fam"/>
</dbReference>
<protein>
    <recommendedName>
        <fullName evidence="2">Phosphoinositide phospholipase C</fullName>
        <ecNumber evidence="2">3.1.4.11</ecNumber>
    </recommendedName>
</protein>
<dbReference type="GO" id="GO:0016042">
    <property type="term" value="P:lipid catabolic process"/>
    <property type="evidence" value="ECO:0007669"/>
    <property type="project" value="UniProtKB-KW"/>
</dbReference>
<dbReference type="SUPFAM" id="SSF49562">
    <property type="entry name" value="C2 domain (Calcium/lipid-binding domain, CaLB)"/>
    <property type="match status" value="1"/>
</dbReference>
<accession>A0A9P4WCD5</accession>
<name>A0A9P4WCD5_CURKU</name>
<dbReference type="AlphaFoldDB" id="A0A9P4WCD5"/>
<organism evidence="5 6">
    <name type="scientific">Curvularia kusanoi</name>
    <name type="common">Cochliobolus kusanoi</name>
    <dbReference type="NCBI Taxonomy" id="90978"/>
    <lineage>
        <taxon>Eukaryota</taxon>
        <taxon>Fungi</taxon>
        <taxon>Dikarya</taxon>
        <taxon>Ascomycota</taxon>
        <taxon>Pezizomycotina</taxon>
        <taxon>Dothideomycetes</taxon>
        <taxon>Pleosporomycetidae</taxon>
        <taxon>Pleosporales</taxon>
        <taxon>Pleosporineae</taxon>
        <taxon>Pleosporaceae</taxon>
        <taxon>Curvularia</taxon>
    </lineage>
</organism>
<dbReference type="Pfam" id="PF00388">
    <property type="entry name" value="PI-PLC-X"/>
    <property type="match status" value="1"/>
</dbReference>
<dbReference type="SMART" id="SM00149">
    <property type="entry name" value="PLCYc"/>
    <property type="match status" value="1"/>
</dbReference>
<dbReference type="Proteomes" id="UP000801428">
    <property type="component" value="Unassembled WGS sequence"/>
</dbReference>
<dbReference type="SUPFAM" id="SSF51695">
    <property type="entry name" value="PLC-like phosphodiesterases"/>
    <property type="match status" value="1"/>
</dbReference>
<dbReference type="CDD" id="cd00275">
    <property type="entry name" value="C2_PLC_like"/>
    <property type="match status" value="1"/>
</dbReference>
<comment type="caution">
    <text evidence="5">The sequence shown here is derived from an EMBL/GenBank/DDBJ whole genome shotgun (WGS) entry which is preliminary data.</text>
</comment>
<evidence type="ECO:0000256" key="3">
    <source>
        <dbReference type="SAM" id="MobiDB-lite"/>
    </source>
</evidence>
<keyword evidence="2" id="KW-0442">Lipid degradation</keyword>
<dbReference type="InterPro" id="IPR017946">
    <property type="entry name" value="PLC-like_Pdiesterase_TIM-brl"/>
</dbReference>
<dbReference type="Gene3D" id="2.60.40.150">
    <property type="entry name" value="C2 domain"/>
    <property type="match status" value="1"/>
</dbReference>
<sequence>MADPGPHIERNAGLQHIDDTLLTSLRRIFNTYAGPNDQWDEDQIALFEAHVQSEQFKDLLVDIVNTPDRLKFSDFLRYMTSPIANAQRPAVKEDNDWPLSNYFISSSHNTYLTGNQLSSDSSVNAYKDVLLRGCRCIEIDVWDGKEFFKADEGEAQGAQQPIGKTGKITLKLAKWMTDKFEKPEVLAEIGTFDERLASVIHAEPRVLHGYTLTKEITFRDVCETVKLYAFSASDLPLIVSLEVHCSPLQQGIMVDIMKKAWGDFLLQSPDVEPELLPSPAELRRKILIKVKYNPPEQNSRPSVSDTESTDSLNLQITGQEKPAKKAKPVKITNKLSRLGIYTRGVSFKSLAQEEASMPGHIFSLSEPAAIELHNKYPRELLKHNRDHLMRMYPAGTRVDSLNFDPNPFWRMGIQIAALNWQTLDVGMMLNHGMFSGTDGYVLKPEGYRSSDKSPSSQGLPDVQLKILERLSIQIIAAQDIPLPSACDDPNNFRPYVKVELHTDAYISKPIEQDAESGHAKGTKFKAQTTNSRGTSPYFEGEVLDFQNVECVIPKLAFVTFVIMNEVVGPDVMAAWACIRLDRLKSGYRLVHLMDKQGITSKGVLLVRITQRFSQ</sequence>
<dbReference type="EMBL" id="SWKU01000010">
    <property type="protein sequence ID" value="KAF3003101.1"/>
    <property type="molecule type" value="Genomic_DNA"/>
</dbReference>
<dbReference type="PANTHER" id="PTHR10336">
    <property type="entry name" value="PHOSPHOINOSITIDE-SPECIFIC PHOSPHOLIPASE C FAMILY PROTEIN"/>
    <property type="match status" value="1"/>
</dbReference>
<dbReference type="Pfam" id="PF23617">
    <property type="entry name" value="EF-hand_15"/>
    <property type="match status" value="1"/>
</dbReference>
<feature type="domain" description="PI-PLC Y-box" evidence="4">
    <location>
        <begin position="335"/>
        <end position="448"/>
    </location>
</feature>
<evidence type="ECO:0000256" key="2">
    <source>
        <dbReference type="RuleBase" id="RU361133"/>
    </source>
</evidence>
<comment type="catalytic activity">
    <reaction evidence="2">
        <text>a 1,2-diacyl-sn-glycero-3-phospho-(1D-myo-inositol-4,5-bisphosphate) + H2O = 1D-myo-inositol 1,4,5-trisphosphate + a 1,2-diacyl-sn-glycerol + H(+)</text>
        <dbReference type="Rhea" id="RHEA:33179"/>
        <dbReference type="ChEBI" id="CHEBI:15377"/>
        <dbReference type="ChEBI" id="CHEBI:15378"/>
        <dbReference type="ChEBI" id="CHEBI:17815"/>
        <dbReference type="ChEBI" id="CHEBI:58456"/>
        <dbReference type="ChEBI" id="CHEBI:203600"/>
        <dbReference type="EC" id="3.1.4.11"/>
    </reaction>
</comment>
<evidence type="ECO:0000259" key="4">
    <source>
        <dbReference type="PROSITE" id="PS50008"/>
    </source>
</evidence>
<feature type="compositionally biased region" description="Polar residues" evidence="3">
    <location>
        <begin position="295"/>
        <end position="318"/>
    </location>
</feature>
<feature type="region of interest" description="Disordered" evidence="3">
    <location>
        <begin position="294"/>
        <end position="327"/>
    </location>
</feature>
<dbReference type="InterPro" id="IPR000909">
    <property type="entry name" value="PLipase_C_PInositol-sp_X_dom"/>
</dbReference>
<dbReference type="GO" id="GO:0004435">
    <property type="term" value="F:phosphatidylinositol-4,5-bisphosphate phospholipase C activity"/>
    <property type="evidence" value="ECO:0007669"/>
    <property type="project" value="UniProtKB-EC"/>
</dbReference>
<dbReference type="SMART" id="SM00148">
    <property type="entry name" value="PLCXc"/>
    <property type="match status" value="1"/>
</dbReference>
<dbReference type="GO" id="GO:0048015">
    <property type="term" value="P:phosphatidylinositol-mediated signaling"/>
    <property type="evidence" value="ECO:0007669"/>
    <property type="project" value="TreeGrafter"/>
</dbReference>
<dbReference type="InterPro" id="IPR000008">
    <property type="entry name" value="C2_dom"/>
</dbReference>
<dbReference type="PANTHER" id="PTHR10336:SF82">
    <property type="entry name" value="PHOSPHOINOSITIDE PHOSPHOLIPASE C"/>
    <property type="match status" value="1"/>
</dbReference>
<reference evidence="5" key="1">
    <citation type="submission" date="2019-04" db="EMBL/GenBank/DDBJ databases">
        <title>Sequencing of skin fungus with MAO and IRED activity.</title>
        <authorList>
            <person name="Marsaioli A.J."/>
            <person name="Bonatto J.M.C."/>
            <person name="Reis Junior O."/>
        </authorList>
    </citation>
    <scope>NUCLEOTIDE SEQUENCE</scope>
    <source>
        <strain evidence="5">30M1</strain>
    </source>
</reference>
<dbReference type="InterPro" id="IPR001711">
    <property type="entry name" value="PLipase_C_Pinositol-sp_Y"/>
</dbReference>
<evidence type="ECO:0000313" key="5">
    <source>
        <dbReference type="EMBL" id="KAF3003101.1"/>
    </source>
</evidence>
<dbReference type="Pfam" id="PF00168">
    <property type="entry name" value="C2"/>
    <property type="match status" value="1"/>
</dbReference>
<evidence type="ECO:0000313" key="6">
    <source>
        <dbReference type="Proteomes" id="UP000801428"/>
    </source>
</evidence>
<dbReference type="PRINTS" id="PR00390">
    <property type="entry name" value="PHPHLIPASEC"/>
</dbReference>
<dbReference type="Gene3D" id="3.20.20.190">
    <property type="entry name" value="Phosphatidylinositol (PI) phosphodiesterase"/>
    <property type="match status" value="1"/>
</dbReference>
<evidence type="ECO:0000256" key="1">
    <source>
        <dbReference type="ARBA" id="ARBA00023224"/>
    </source>
</evidence>
<dbReference type="EC" id="3.1.4.11" evidence="2"/>
<gene>
    <name evidence="5" type="ORF">E8E13_008100</name>
</gene>
<dbReference type="CDD" id="cd08598">
    <property type="entry name" value="PI-PLC1c_yeast"/>
    <property type="match status" value="1"/>
</dbReference>
<keyword evidence="6" id="KW-1185">Reference proteome</keyword>
<dbReference type="Pfam" id="PF00387">
    <property type="entry name" value="PI-PLC-Y"/>
    <property type="match status" value="1"/>
</dbReference>
<keyword evidence="2" id="KW-0443">Lipid metabolism</keyword>
<proteinExistence type="predicted"/>
<dbReference type="SMART" id="SM00239">
    <property type="entry name" value="C2"/>
    <property type="match status" value="1"/>
</dbReference>